<accession>A0A4V0YZZ5</accession>
<dbReference type="GO" id="GO:0016987">
    <property type="term" value="F:sigma factor activity"/>
    <property type="evidence" value="ECO:0007669"/>
    <property type="project" value="UniProtKB-KW"/>
</dbReference>
<dbReference type="OrthoDB" id="154469at2"/>
<dbReference type="GO" id="GO:0006352">
    <property type="term" value="P:DNA-templated transcription initiation"/>
    <property type="evidence" value="ECO:0007669"/>
    <property type="project" value="InterPro"/>
</dbReference>
<evidence type="ECO:0000313" key="6">
    <source>
        <dbReference type="Proteomes" id="UP000290365"/>
    </source>
</evidence>
<keyword evidence="1" id="KW-0805">Transcription regulation</keyword>
<dbReference type="EMBL" id="CP035758">
    <property type="protein sequence ID" value="QBD81441.1"/>
    <property type="molecule type" value="Genomic_DNA"/>
</dbReference>
<dbReference type="Pfam" id="PF04542">
    <property type="entry name" value="Sigma70_r2"/>
    <property type="match status" value="1"/>
</dbReference>
<dbReference type="InterPro" id="IPR007627">
    <property type="entry name" value="RNA_pol_sigma70_r2"/>
</dbReference>
<sequence>MEAMQPGSEDILTLLATDLDCYYEQLVALYWRQLYVFVLRRARSPQDAEDIVQEAFVRAYLALQRYSAQRILCLKLRPWLYKVAWSVYCNYTGRSKSPPSMPLEGPARICSLSWKMLKRSSQKSSLSMLSKGASLRNW</sequence>
<dbReference type="PANTHER" id="PTHR43133:SF25">
    <property type="entry name" value="RNA POLYMERASE SIGMA FACTOR RFAY-RELATED"/>
    <property type="match status" value="1"/>
</dbReference>
<dbReference type="AlphaFoldDB" id="A0A4V0YZZ5"/>
<dbReference type="InterPro" id="IPR039425">
    <property type="entry name" value="RNA_pol_sigma-70-like"/>
</dbReference>
<organism evidence="5 6">
    <name type="scientific">Ktedonosporobacter rubrisoli</name>
    <dbReference type="NCBI Taxonomy" id="2509675"/>
    <lineage>
        <taxon>Bacteria</taxon>
        <taxon>Bacillati</taxon>
        <taxon>Chloroflexota</taxon>
        <taxon>Ktedonobacteria</taxon>
        <taxon>Ktedonobacterales</taxon>
        <taxon>Ktedonosporobacteraceae</taxon>
        <taxon>Ktedonosporobacter</taxon>
    </lineage>
</organism>
<evidence type="ECO:0000256" key="3">
    <source>
        <dbReference type="ARBA" id="ARBA00023163"/>
    </source>
</evidence>
<keyword evidence="2" id="KW-0731">Sigma factor</keyword>
<dbReference type="InterPro" id="IPR013325">
    <property type="entry name" value="RNA_pol_sigma_r2"/>
</dbReference>
<reference evidence="5 6" key="1">
    <citation type="submission" date="2019-01" db="EMBL/GenBank/DDBJ databases">
        <title>Ktedonosporobacter rubrisoli SCAWS-G2.</title>
        <authorList>
            <person name="Huang Y."/>
            <person name="Yan B."/>
        </authorList>
    </citation>
    <scope>NUCLEOTIDE SEQUENCE [LARGE SCALE GENOMIC DNA]</scope>
    <source>
        <strain evidence="5 6">SCAWS-G2</strain>
    </source>
</reference>
<proteinExistence type="predicted"/>
<dbReference type="KEGG" id="kbs:EPA93_37905"/>
<keyword evidence="3" id="KW-0804">Transcription</keyword>
<protein>
    <recommendedName>
        <fullName evidence="4">RNA polymerase sigma-70 region 2 domain-containing protein</fullName>
    </recommendedName>
</protein>
<dbReference type="Proteomes" id="UP000290365">
    <property type="component" value="Chromosome"/>
</dbReference>
<evidence type="ECO:0000256" key="1">
    <source>
        <dbReference type="ARBA" id="ARBA00023015"/>
    </source>
</evidence>
<dbReference type="PANTHER" id="PTHR43133">
    <property type="entry name" value="RNA POLYMERASE ECF-TYPE SIGMA FACTO"/>
    <property type="match status" value="1"/>
</dbReference>
<dbReference type="SUPFAM" id="SSF88946">
    <property type="entry name" value="Sigma2 domain of RNA polymerase sigma factors"/>
    <property type="match status" value="1"/>
</dbReference>
<evidence type="ECO:0000259" key="4">
    <source>
        <dbReference type="Pfam" id="PF04542"/>
    </source>
</evidence>
<feature type="domain" description="RNA polymerase sigma-70 region 2" evidence="4">
    <location>
        <begin position="26"/>
        <end position="91"/>
    </location>
</feature>
<evidence type="ECO:0000313" key="5">
    <source>
        <dbReference type="EMBL" id="QBD81441.1"/>
    </source>
</evidence>
<gene>
    <name evidence="5" type="ORF">EPA93_37905</name>
</gene>
<evidence type="ECO:0000256" key="2">
    <source>
        <dbReference type="ARBA" id="ARBA00023082"/>
    </source>
</evidence>
<keyword evidence="6" id="KW-1185">Reference proteome</keyword>
<dbReference type="Gene3D" id="1.10.1740.10">
    <property type="match status" value="1"/>
</dbReference>
<name>A0A4V0YZZ5_KTERU</name>